<dbReference type="AlphaFoldDB" id="A0A212KB64"/>
<reference evidence="1" key="1">
    <citation type="submission" date="2016-04" db="EMBL/GenBank/DDBJ databases">
        <authorList>
            <person name="Evans L.H."/>
            <person name="Alamgir A."/>
            <person name="Owens N."/>
            <person name="Weber N.D."/>
            <person name="Virtaneva K."/>
            <person name="Barbian K."/>
            <person name="Babar A."/>
            <person name="Rosenke K."/>
        </authorList>
    </citation>
    <scope>NUCLEOTIDE SEQUENCE</scope>
    <source>
        <strain evidence="1">92-2</strain>
    </source>
</reference>
<sequence length="70" mass="7352">MKTGTASFPYFRCVLALPVRQERLVPGAKATARARCMIYSDDACAAGIICSLAAVWPISGFLAPTATAMA</sequence>
<evidence type="ECO:0000313" key="1">
    <source>
        <dbReference type="EMBL" id="SBW08745.1"/>
    </source>
</evidence>
<organism evidence="1">
    <name type="scientific">uncultured Desulfovibrio sp</name>
    <dbReference type="NCBI Taxonomy" id="167968"/>
    <lineage>
        <taxon>Bacteria</taxon>
        <taxon>Pseudomonadati</taxon>
        <taxon>Thermodesulfobacteriota</taxon>
        <taxon>Desulfovibrionia</taxon>
        <taxon>Desulfovibrionales</taxon>
        <taxon>Desulfovibrionaceae</taxon>
        <taxon>Desulfovibrio</taxon>
        <taxon>environmental samples</taxon>
    </lineage>
</organism>
<name>A0A212KB64_9BACT</name>
<dbReference type="EMBL" id="FLUP01000001">
    <property type="protein sequence ID" value="SBW08745.1"/>
    <property type="molecule type" value="Genomic_DNA"/>
</dbReference>
<protein>
    <submittedName>
        <fullName evidence="1">Uncharacterized protein</fullName>
    </submittedName>
</protein>
<proteinExistence type="predicted"/>
<accession>A0A212KB64</accession>
<gene>
    <name evidence="1" type="ORF">KM92DES2_12549</name>
</gene>